<sequence>MDDGYGNGARERQTYCKFAFFVHFENEHHFALTAKKWRRGEEELSCEMGDIKRRKDSCARVIHSSVPSTGLSPSHGASRELLAHI</sequence>
<dbReference type="EMBL" id="UZAJ01039830">
    <property type="protein sequence ID" value="VDP11155.1"/>
    <property type="molecule type" value="Genomic_DNA"/>
</dbReference>
<reference evidence="4" key="1">
    <citation type="submission" date="2016-06" db="UniProtKB">
        <authorList>
            <consortium name="WormBaseParasite"/>
        </authorList>
    </citation>
    <scope>IDENTIFICATION</scope>
</reference>
<evidence type="ECO:0000313" key="2">
    <source>
        <dbReference type="EMBL" id="VDP11155.1"/>
    </source>
</evidence>
<dbReference type="WBParaSite" id="OFLC_0001236001-mRNA-1">
    <property type="protein sequence ID" value="OFLC_0001236001-mRNA-1"/>
    <property type="gene ID" value="OFLC_0001236001"/>
</dbReference>
<evidence type="ECO:0000256" key="1">
    <source>
        <dbReference type="SAM" id="MobiDB-lite"/>
    </source>
</evidence>
<keyword evidence="3" id="KW-1185">Reference proteome</keyword>
<feature type="region of interest" description="Disordered" evidence="1">
    <location>
        <begin position="66"/>
        <end position="85"/>
    </location>
</feature>
<accession>A0A183HXZ7</accession>
<evidence type="ECO:0000313" key="4">
    <source>
        <dbReference type="WBParaSite" id="OFLC_0001236001-mRNA-1"/>
    </source>
</evidence>
<protein>
    <submittedName>
        <fullName evidence="2 4">Uncharacterized protein</fullName>
    </submittedName>
</protein>
<gene>
    <name evidence="2" type="ORF">OFLC_LOCUS12359</name>
</gene>
<proteinExistence type="predicted"/>
<dbReference type="AlphaFoldDB" id="A0A183HXZ7"/>
<organism evidence="4">
    <name type="scientific">Onchocerca flexuosa</name>
    <dbReference type="NCBI Taxonomy" id="387005"/>
    <lineage>
        <taxon>Eukaryota</taxon>
        <taxon>Metazoa</taxon>
        <taxon>Ecdysozoa</taxon>
        <taxon>Nematoda</taxon>
        <taxon>Chromadorea</taxon>
        <taxon>Rhabditida</taxon>
        <taxon>Spirurina</taxon>
        <taxon>Spiruromorpha</taxon>
        <taxon>Filarioidea</taxon>
        <taxon>Onchocercidae</taxon>
        <taxon>Onchocerca</taxon>
    </lineage>
</organism>
<dbReference type="Proteomes" id="UP000267606">
    <property type="component" value="Unassembled WGS sequence"/>
</dbReference>
<name>A0A183HXZ7_9BILA</name>
<evidence type="ECO:0000313" key="3">
    <source>
        <dbReference type="Proteomes" id="UP000267606"/>
    </source>
</evidence>
<reference evidence="2 3" key="2">
    <citation type="submission" date="2018-11" db="EMBL/GenBank/DDBJ databases">
        <authorList>
            <consortium name="Pathogen Informatics"/>
        </authorList>
    </citation>
    <scope>NUCLEOTIDE SEQUENCE [LARGE SCALE GENOMIC DNA]</scope>
</reference>